<reference evidence="4" key="1">
    <citation type="submission" date="2020-05" db="EMBL/GenBank/DDBJ databases">
        <authorList>
            <person name="Chiriac C."/>
            <person name="Salcher M."/>
            <person name="Ghai R."/>
            <person name="Kavagutti S V."/>
        </authorList>
    </citation>
    <scope>NUCLEOTIDE SEQUENCE</scope>
</reference>
<dbReference type="InterPro" id="IPR036127">
    <property type="entry name" value="CcmE-like_sf"/>
</dbReference>
<protein>
    <submittedName>
        <fullName evidence="4">Unannotated protein</fullName>
    </submittedName>
</protein>
<evidence type="ECO:0000313" key="4">
    <source>
        <dbReference type="EMBL" id="CAB4623061.1"/>
    </source>
</evidence>
<organism evidence="4">
    <name type="scientific">freshwater metagenome</name>
    <dbReference type="NCBI Taxonomy" id="449393"/>
    <lineage>
        <taxon>unclassified sequences</taxon>
        <taxon>metagenomes</taxon>
        <taxon>ecological metagenomes</taxon>
    </lineage>
</organism>
<proteinExistence type="predicted"/>
<dbReference type="Gene3D" id="2.40.50.140">
    <property type="entry name" value="Nucleic acid-binding proteins"/>
    <property type="match status" value="1"/>
</dbReference>
<dbReference type="InterPro" id="IPR012340">
    <property type="entry name" value="NA-bd_OB-fold"/>
</dbReference>
<evidence type="ECO:0000256" key="2">
    <source>
        <dbReference type="ARBA" id="ARBA00023136"/>
    </source>
</evidence>
<sequence>MELTPRTGPDSGAEGEALASKRIRSKRNRLPALAMIVVLLVVGSFVVVNALGSATTFYRNVDEAAAQRETLGLTRFRLQGTVVAGSIVQTGEGVSFDVAYNGVEIPVDHVGDPPEMFKANEAVLLEGNFDASGSGTFDSNLMIIKHSEVYKEKEADRLQQADMGGKVPVVTSVPGTTP</sequence>
<dbReference type="EMBL" id="CAEZUP010000120">
    <property type="protein sequence ID" value="CAB4623061.1"/>
    <property type="molecule type" value="Genomic_DNA"/>
</dbReference>
<name>A0A6J6I979_9ZZZZ</name>
<dbReference type="GO" id="GO:0017003">
    <property type="term" value="P:protein-heme linkage"/>
    <property type="evidence" value="ECO:0007669"/>
    <property type="project" value="InterPro"/>
</dbReference>
<dbReference type="InterPro" id="IPR004329">
    <property type="entry name" value="CcmE"/>
</dbReference>
<dbReference type="SUPFAM" id="SSF82093">
    <property type="entry name" value="Heme chaperone CcmE"/>
    <property type="match status" value="1"/>
</dbReference>
<dbReference type="AlphaFoldDB" id="A0A6J6I979"/>
<dbReference type="GO" id="GO:0020037">
    <property type="term" value="F:heme binding"/>
    <property type="evidence" value="ECO:0007669"/>
    <property type="project" value="InterPro"/>
</dbReference>
<keyword evidence="3" id="KW-0812">Transmembrane</keyword>
<keyword evidence="3" id="KW-1133">Transmembrane helix</keyword>
<dbReference type="GO" id="GO:0017004">
    <property type="term" value="P:cytochrome complex assembly"/>
    <property type="evidence" value="ECO:0007669"/>
    <property type="project" value="InterPro"/>
</dbReference>
<dbReference type="GO" id="GO:0005886">
    <property type="term" value="C:plasma membrane"/>
    <property type="evidence" value="ECO:0007669"/>
    <property type="project" value="InterPro"/>
</dbReference>
<evidence type="ECO:0000256" key="3">
    <source>
        <dbReference type="SAM" id="Phobius"/>
    </source>
</evidence>
<accession>A0A6J6I979</accession>
<feature type="transmembrane region" description="Helical" evidence="3">
    <location>
        <begin position="30"/>
        <end position="51"/>
    </location>
</feature>
<evidence type="ECO:0000256" key="1">
    <source>
        <dbReference type="ARBA" id="ARBA00004370"/>
    </source>
</evidence>
<gene>
    <name evidence="4" type="ORF">UFOPK1835_01952</name>
</gene>
<dbReference type="Pfam" id="PF03100">
    <property type="entry name" value="CcmE"/>
    <property type="match status" value="1"/>
</dbReference>
<keyword evidence="2 3" id="KW-0472">Membrane</keyword>
<comment type="subcellular location">
    <subcellularLocation>
        <location evidence="1">Membrane</location>
    </subcellularLocation>
</comment>